<protein>
    <recommendedName>
        <fullName evidence="1">2EXR domain-containing protein</fullName>
    </recommendedName>
</protein>
<evidence type="ECO:0000259" key="1">
    <source>
        <dbReference type="Pfam" id="PF20150"/>
    </source>
</evidence>
<evidence type="ECO:0000313" key="2">
    <source>
        <dbReference type="EMBL" id="KAG4422831.1"/>
    </source>
</evidence>
<organism evidence="2 3">
    <name type="scientific">Cadophora malorum</name>
    <dbReference type="NCBI Taxonomy" id="108018"/>
    <lineage>
        <taxon>Eukaryota</taxon>
        <taxon>Fungi</taxon>
        <taxon>Dikarya</taxon>
        <taxon>Ascomycota</taxon>
        <taxon>Pezizomycotina</taxon>
        <taxon>Leotiomycetes</taxon>
        <taxon>Helotiales</taxon>
        <taxon>Ploettnerulaceae</taxon>
        <taxon>Cadophora</taxon>
    </lineage>
</organism>
<dbReference type="PANTHER" id="PTHR35910:SF6">
    <property type="entry name" value="2EXR DOMAIN-CONTAINING PROTEIN"/>
    <property type="match status" value="1"/>
</dbReference>
<reference evidence="2" key="1">
    <citation type="submission" date="2021-02" db="EMBL/GenBank/DDBJ databases">
        <title>Genome sequence Cadophora malorum strain M34.</title>
        <authorList>
            <person name="Stefanovic E."/>
            <person name="Vu D."/>
            <person name="Scully C."/>
            <person name="Dijksterhuis J."/>
            <person name="Roader J."/>
            <person name="Houbraken J."/>
        </authorList>
    </citation>
    <scope>NUCLEOTIDE SEQUENCE</scope>
    <source>
        <strain evidence="2">M34</strain>
    </source>
</reference>
<proteinExistence type="predicted"/>
<comment type="caution">
    <text evidence="2">The sequence shown here is derived from an EMBL/GenBank/DDBJ whole genome shotgun (WGS) entry which is preliminary data.</text>
</comment>
<dbReference type="EMBL" id="JAFJYH010000043">
    <property type="protein sequence ID" value="KAG4422831.1"/>
    <property type="molecule type" value="Genomic_DNA"/>
</dbReference>
<dbReference type="AlphaFoldDB" id="A0A8H7WDF1"/>
<dbReference type="PANTHER" id="PTHR35910">
    <property type="entry name" value="2EXR DOMAIN-CONTAINING PROTEIN"/>
    <property type="match status" value="1"/>
</dbReference>
<evidence type="ECO:0000313" key="3">
    <source>
        <dbReference type="Proteomes" id="UP000664132"/>
    </source>
</evidence>
<dbReference type="InterPro" id="IPR045518">
    <property type="entry name" value="2EXR"/>
</dbReference>
<sequence length="252" mass="28910">MPSQRSTVNRRKNMREKLTEFKKYPKLPLELKNMIVKRATPTAAKVVVIGLQDVGLPDGSTTHKAKARYQKPAFLDVDKSSRELVLKMFTAAFMINLEGTPVYFNFKIDALVYESIKAMAVFNGEYLGVFFEGPTPNQYPVVMVGFQKLQRLWLSPEVLVSIGAPAYFTFLHKSGSRPRRLHEYMGDELASFFADYENRGEEITKTYKAPKVSYRTPLQMLKLLDEIEKSTNEEEVRRAKELEAARNIRVLD</sequence>
<keyword evidence="3" id="KW-1185">Reference proteome</keyword>
<name>A0A8H7WDF1_9HELO</name>
<dbReference type="Pfam" id="PF20150">
    <property type="entry name" value="2EXR"/>
    <property type="match status" value="1"/>
</dbReference>
<accession>A0A8H7WDF1</accession>
<feature type="domain" description="2EXR" evidence="1">
    <location>
        <begin position="21"/>
        <end position="111"/>
    </location>
</feature>
<dbReference type="Proteomes" id="UP000664132">
    <property type="component" value="Unassembled WGS sequence"/>
</dbReference>
<gene>
    <name evidence="2" type="ORF">IFR04_004053</name>
</gene>
<dbReference type="OrthoDB" id="4737394at2759"/>